<evidence type="ECO:0000256" key="1">
    <source>
        <dbReference type="ARBA" id="ARBA00023186"/>
    </source>
</evidence>
<dbReference type="Gene3D" id="1.10.287.110">
    <property type="entry name" value="DnaJ domain"/>
    <property type="match status" value="1"/>
</dbReference>
<dbReference type="Proteomes" id="UP001214638">
    <property type="component" value="Unassembled WGS sequence"/>
</dbReference>
<dbReference type="CDD" id="cd06257">
    <property type="entry name" value="DnaJ"/>
    <property type="match status" value="1"/>
</dbReference>
<protein>
    <submittedName>
        <fullName evidence="3">Bifunctional DnaJ domain/Chaperone J-domain superfamily</fullName>
    </submittedName>
</protein>
<evidence type="ECO:0000313" key="3">
    <source>
        <dbReference type="EMBL" id="KAK2197286.1"/>
    </source>
</evidence>
<accession>A0AAD9PMJ3</accession>
<evidence type="ECO:0000259" key="2">
    <source>
        <dbReference type="PROSITE" id="PS50076"/>
    </source>
</evidence>
<sequence length="282" mass="32448">MSMNVCTALKWYSIVQLTRFVTFQKLSRCFSTKQSKSKLLDYYKILKIEPTADAKSIRTAYLKLVKQYHPDVNIAPQSQELFLKIKEAHDTLSDCKKRLEYDTKIAQAAKIKRPHIVTSNNLGYNPSDATDDERFERYVRYTSGEAFQECDDPNAWMKIMLALVLSGCSMFTLALFSREFLGDVDQEELEDIISQHDVMHEPFVKAYFNPASGNWERIIEPYTTPPIKAFVRHYGNELNGVPLPTHEFKIIQVCGVCKYDLSRNLKARPAHHLYCMTGVGIV</sequence>
<dbReference type="EMBL" id="JALLKP010000001">
    <property type="protein sequence ID" value="KAK2197286.1"/>
    <property type="molecule type" value="Genomic_DNA"/>
</dbReference>
<dbReference type="SMART" id="SM00271">
    <property type="entry name" value="DnaJ"/>
    <property type="match status" value="1"/>
</dbReference>
<keyword evidence="1" id="KW-0143">Chaperone</keyword>
<name>A0AAD9PMJ3_9APIC</name>
<dbReference type="PANTHER" id="PTHR44145">
    <property type="entry name" value="DNAJ HOMOLOG SUBFAMILY A MEMBER 3, MITOCHONDRIAL"/>
    <property type="match status" value="1"/>
</dbReference>
<dbReference type="AlphaFoldDB" id="A0AAD9PMJ3"/>
<dbReference type="InterPro" id="IPR051938">
    <property type="entry name" value="Apopto_cytoskel_mod"/>
</dbReference>
<dbReference type="Pfam" id="PF00226">
    <property type="entry name" value="DnaJ"/>
    <property type="match status" value="1"/>
</dbReference>
<dbReference type="GeneID" id="94334583"/>
<dbReference type="InterPro" id="IPR036869">
    <property type="entry name" value="J_dom_sf"/>
</dbReference>
<dbReference type="InterPro" id="IPR001623">
    <property type="entry name" value="DnaJ_domain"/>
</dbReference>
<reference evidence="3" key="1">
    <citation type="journal article" date="2023" name="Nat. Microbiol.">
        <title>Babesia duncani multi-omics identifies virulence factors and drug targets.</title>
        <authorList>
            <person name="Singh P."/>
            <person name="Lonardi S."/>
            <person name="Liang Q."/>
            <person name="Vydyam P."/>
            <person name="Khabirova E."/>
            <person name="Fang T."/>
            <person name="Gihaz S."/>
            <person name="Thekkiniath J."/>
            <person name="Munshi M."/>
            <person name="Abel S."/>
            <person name="Ciampossin L."/>
            <person name="Batugedara G."/>
            <person name="Gupta M."/>
            <person name="Lu X.M."/>
            <person name="Lenz T."/>
            <person name="Chakravarty S."/>
            <person name="Cornillot E."/>
            <person name="Hu Y."/>
            <person name="Ma W."/>
            <person name="Gonzalez L.M."/>
            <person name="Sanchez S."/>
            <person name="Estrada K."/>
            <person name="Sanchez-Flores A."/>
            <person name="Montero E."/>
            <person name="Harb O.S."/>
            <person name="Le Roch K.G."/>
            <person name="Mamoun C.B."/>
        </authorList>
    </citation>
    <scope>NUCLEOTIDE SEQUENCE</scope>
    <source>
        <strain evidence="3">WA1</strain>
    </source>
</reference>
<dbReference type="PANTHER" id="PTHR44145:SF3">
    <property type="entry name" value="DNAJ HOMOLOG SUBFAMILY A MEMBER 3, MITOCHONDRIAL"/>
    <property type="match status" value="1"/>
</dbReference>
<proteinExistence type="predicted"/>
<dbReference type="KEGG" id="bdw:94334583"/>
<gene>
    <name evidence="3" type="ORF">BdWA1_000285</name>
</gene>
<dbReference type="PROSITE" id="PS50076">
    <property type="entry name" value="DNAJ_2"/>
    <property type="match status" value="1"/>
</dbReference>
<evidence type="ECO:0000313" key="4">
    <source>
        <dbReference type="Proteomes" id="UP001214638"/>
    </source>
</evidence>
<comment type="caution">
    <text evidence="3">The sequence shown here is derived from an EMBL/GenBank/DDBJ whole genome shotgun (WGS) entry which is preliminary data.</text>
</comment>
<organism evidence="3 4">
    <name type="scientific">Babesia duncani</name>
    <dbReference type="NCBI Taxonomy" id="323732"/>
    <lineage>
        <taxon>Eukaryota</taxon>
        <taxon>Sar</taxon>
        <taxon>Alveolata</taxon>
        <taxon>Apicomplexa</taxon>
        <taxon>Aconoidasida</taxon>
        <taxon>Piroplasmida</taxon>
        <taxon>Babesiidae</taxon>
        <taxon>Babesia</taxon>
    </lineage>
</organism>
<keyword evidence="4" id="KW-1185">Reference proteome</keyword>
<dbReference type="SUPFAM" id="SSF46565">
    <property type="entry name" value="Chaperone J-domain"/>
    <property type="match status" value="1"/>
</dbReference>
<feature type="domain" description="J" evidence="2">
    <location>
        <begin position="41"/>
        <end position="105"/>
    </location>
</feature>
<dbReference type="PRINTS" id="PR00625">
    <property type="entry name" value="JDOMAIN"/>
</dbReference>
<dbReference type="RefSeq" id="XP_067804128.1">
    <property type="nucleotide sequence ID" value="XM_067945337.1"/>
</dbReference>